<feature type="region of interest" description="Disordered" evidence="1">
    <location>
        <begin position="1"/>
        <end position="20"/>
    </location>
</feature>
<dbReference type="AlphaFoldDB" id="A0A067QMN8"/>
<dbReference type="STRING" id="933084.A0A067QMN8"/>
<evidence type="ECO:0000256" key="1">
    <source>
        <dbReference type="SAM" id="MobiDB-lite"/>
    </source>
</evidence>
<evidence type="ECO:0000313" key="2">
    <source>
        <dbReference type="EMBL" id="KDQ63896.1"/>
    </source>
</evidence>
<dbReference type="EMBL" id="KL197709">
    <property type="protein sequence ID" value="KDQ63896.1"/>
    <property type="molecule type" value="Genomic_DNA"/>
</dbReference>
<name>A0A067QMN8_9AGAM</name>
<dbReference type="InParanoid" id="A0A067QMN8"/>
<gene>
    <name evidence="2" type="ORF">JAAARDRAFT_118038</name>
</gene>
<reference evidence="3" key="1">
    <citation type="journal article" date="2014" name="Proc. Natl. Acad. Sci. U.S.A.">
        <title>Extensive sampling of basidiomycete genomes demonstrates inadequacy of the white-rot/brown-rot paradigm for wood decay fungi.</title>
        <authorList>
            <person name="Riley R."/>
            <person name="Salamov A.A."/>
            <person name="Brown D.W."/>
            <person name="Nagy L.G."/>
            <person name="Floudas D."/>
            <person name="Held B.W."/>
            <person name="Levasseur A."/>
            <person name="Lombard V."/>
            <person name="Morin E."/>
            <person name="Otillar R."/>
            <person name="Lindquist E.A."/>
            <person name="Sun H."/>
            <person name="LaButti K.M."/>
            <person name="Schmutz J."/>
            <person name="Jabbour D."/>
            <person name="Luo H."/>
            <person name="Baker S.E."/>
            <person name="Pisabarro A.G."/>
            <person name="Walton J.D."/>
            <person name="Blanchette R.A."/>
            <person name="Henrissat B."/>
            <person name="Martin F."/>
            <person name="Cullen D."/>
            <person name="Hibbett D.S."/>
            <person name="Grigoriev I.V."/>
        </authorList>
    </citation>
    <scope>NUCLEOTIDE SEQUENCE [LARGE SCALE GENOMIC DNA]</scope>
    <source>
        <strain evidence="3">MUCL 33604</strain>
    </source>
</reference>
<protein>
    <submittedName>
        <fullName evidence="2">Uncharacterized protein</fullName>
    </submittedName>
</protein>
<dbReference type="HOGENOM" id="CLU_100311_0_0_1"/>
<proteinExistence type="predicted"/>
<accession>A0A067QMN8</accession>
<dbReference type="Proteomes" id="UP000027265">
    <property type="component" value="Unassembled WGS sequence"/>
</dbReference>
<evidence type="ECO:0000313" key="3">
    <source>
        <dbReference type="Proteomes" id="UP000027265"/>
    </source>
</evidence>
<keyword evidence="3" id="KW-1185">Reference proteome</keyword>
<dbReference type="OrthoDB" id="3261690at2759"/>
<sequence length="247" mass="28881">MPDVRDLRAHSPPPEEQVTFRFSEMGMKLRPLSRPKGPDVVRENAEAEEDMDLDQIIEMVWRQFAPEILIKGPNKRTVAQGTHTHMSRQDRIDSDTATYKTFDLSGIFERIQYKVADAVEWLEIFDRLFPIAPEAPQVNIRRQNYDSCLYFKTWEKTIARLSRPDAKKVKDEVRKHFNKLWWMPYAVKERIWKTGKVQGSWIELPNFSGTPVVQIAFNQRFFQGQHAIQLKNSNAPHPLAQEEEGSE</sequence>
<organism evidence="2 3">
    <name type="scientific">Jaapia argillacea MUCL 33604</name>
    <dbReference type="NCBI Taxonomy" id="933084"/>
    <lineage>
        <taxon>Eukaryota</taxon>
        <taxon>Fungi</taxon>
        <taxon>Dikarya</taxon>
        <taxon>Basidiomycota</taxon>
        <taxon>Agaricomycotina</taxon>
        <taxon>Agaricomycetes</taxon>
        <taxon>Agaricomycetidae</taxon>
        <taxon>Jaapiales</taxon>
        <taxon>Jaapiaceae</taxon>
        <taxon>Jaapia</taxon>
    </lineage>
</organism>